<dbReference type="FunFam" id="1.50.10.20:FF:000033">
    <property type="entry name" value="Mannan endo-1,6-alpha-mannosidase"/>
    <property type="match status" value="1"/>
</dbReference>
<keyword evidence="5" id="KW-0378">Hydrolase</keyword>
<evidence type="ECO:0000256" key="1">
    <source>
        <dbReference type="ARBA" id="ARBA00001452"/>
    </source>
</evidence>
<sequence length="613" mass="65645">MRLPGSAWLLAPGLFFGLHVHGEISAVLVFVPGYGQSDWTALRGSVINSDTAATTYTIFCADQTLAPSCLVSDDLPFIFAEGPSTLEYGGSIAGKITADLQCRLAGTTAATCTGSSSSCVDFGLAGHLYRRGAGDRPGNRSLEPPRFSPRLVPASVHQGAAAIAAAVITASAPKDLQITNTTSVQSVAKTLAAGAMSYYSGTPKTFVDCPKPYYWWECGALFGAMVDYSHYTKDTTYDKLTATALLAQVGPDFNYMLPAHFGDEGNDDLAFWGFAVLAAAETNFPQPNPAIPSWIDLAANIWNSLASRWNTATCGGGLLWQIFASNPNGLHYKNTISNGGLLQLSARLYRATGNQTYQQWAEKVWDWTLAVGLIDSNWQVLDGADTDNNCTTPNPLTFSYTVGAYLYGAAVMANTTNDTTWADRASNLAEGSKTFFSPFDNATDIMYEHACEQVDRCNADQLSFKGYLSRFMYKSLVMLPSLAATLTPLLHASAQAAALSCVGDPHGTTCGAKWYVGGYDGNTGLGQEMCALETIQGLLASEVTPPLRGADIQTVRNFSSGPPILVKALSIKIINIELHWVSNHDVLKKPAVKERSFDANWCRDPPATGPRGG</sequence>
<dbReference type="InterPro" id="IPR014480">
    <property type="entry name" value="Mannan-1_6-alpha_mannosidase"/>
</dbReference>
<proteinExistence type="inferred from homology"/>
<dbReference type="AlphaFoldDB" id="A0AAD9HY15"/>
<gene>
    <name evidence="9" type="ORF">P8C59_000615</name>
</gene>
<organism evidence="9 10">
    <name type="scientific">Phyllachora maydis</name>
    <dbReference type="NCBI Taxonomy" id="1825666"/>
    <lineage>
        <taxon>Eukaryota</taxon>
        <taxon>Fungi</taxon>
        <taxon>Dikarya</taxon>
        <taxon>Ascomycota</taxon>
        <taxon>Pezizomycotina</taxon>
        <taxon>Sordariomycetes</taxon>
        <taxon>Sordariomycetidae</taxon>
        <taxon>Phyllachorales</taxon>
        <taxon>Phyllachoraceae</taxon>
        <taxon>Phyllachora</taxon>
    </lineage>
</organism>
<feature type="chain" id="PRO_5042087028" description="mannan endo-1,6-alpha-mannosidase" evidence="8">
    <location>
        <begin position="27"/>
        <end position="613"/>
    </location>
</feature>
<dbReference type="EMBL" id="JAQQPM010000001">
    <property type="protein sequence ID" value="KAK2066832.1"/>
    <property type="molecule type" value="Genomic_DNA"/>
</dbReference>
<evidence type="ECO:0000313" key="10">
    <source>
        <dbReference type="Proteomes" id="UP001217918"/>
    </source>
</evidence>
<keyword evidence="4 8" id="KW-0732">Signal</keyword>
<dbReference type="PANTHER" id="PTHR12145">
    <property type="entry name" value="MANNAN ENDO-1,6-ALPHA-MANNOSIDASE DCW1"/>
    <property type="match status" value="1"/>
</dbReference>
<evidence type="ECO:0000256" key="5">
    <source>
        <dbReference type="ARBA" id="ARBA00022801"/>
    </source>
</evidence>
<evidence type="ECO:0000256" key="8">
    <source>
        <dbReference type="SAM" id="SignalP"/>
    </source>
</evidence>
<dbReference type="EC" id="3.2.1.101" evidence="3"/>
<dbReference type="GO" id="GO:0009272">
    <property type="term" value="P:fungal-type cell wall biogenesis"/>
    <property type="evidence" value="ECO:0007669"/>
    <property type="project" value="TreeGrafter"/>
</dbReference>
<dbReference type="InterPro" id="IPR005198">
    <property type="entry name" value="Glyco_hydro_76"/>
</dbReference>
<dbReference type="GO" id="GO:0008496">
    <property type="term" value="F:mannan endo-1,6-alpha-mannosidase activity"/>
    <property type="evidence" value="ECO:0007669"/>
    <property type="project" value="UniProtKB-EC"/>
</dbReference>
<accession>A0AAD9HY15</accession>
<dbReference type="Proteomes" id="UP001217918">
    <property type="component" value="Unassembled WGS sequence"/>
</dbReference>
<comment type="similarity">
    <text evidence="2">Belongs to the glycosyl hydrolase 76 family.</text>
</comment>
<keyword evidence="7" id="KW-0326">Glycosidase</keyword>
<name>A0AAD9HY15_9PEZI</name>
<keyword evidence="10" id="KW-1185">Reference proteome</keyword>
<dbReference type="Pfam" id="PF03663">
    <property type="entry name" value="Glyco_hydro_76"/>
    <property type="match status" value="1"/>
</dbReference>
<feature type="signal peptide" evidence="8">
    <location>
        <begin position="1"/>
        <end position="26"/>
    </location>
</feature>
<keyword evidence="6" id="KW-0325">Glycoprotein</keyword>
<evidence type="ECO:0000256" key="7">
    <source>
        <dbReference type="ARBA" id="ARBA00023295"/>
    </source>
</evidence>
<dbReference type="Gene3D" id="1.50.10.20">
    <property type="match status" value="1"/>
</dbReference>
<evidence type="ECO:0000256" key="3">
    <source>
        <dbReference type="ARBA" id="ARBA00012350"/>
    </source>
</evidence>
<dbReference type="InterPro" id="IPR008928">
    <property type="entry name" value="6-hairpin_glycosidase_sf"/>
</dbReference>
<evidence type="ECO:0000256" key="6">
    <source>
        <dbReference type="ARBA" id="ARBA00023180"/>
    </source>
</evidence>
<comment type="caution">
    <text evidence="9">The sequence shown here is derived from an EMBL/GenBank/DDBJ whole genome shotgun (WGS) entry which is preliminary data.</text>
</comment>
<dbReference type="SUPFAM" id="SSF48208">
    <property type="entry name" value="Six-hairpin glycosidases"/>
    <property type="match status" value="1"/>
</dbReference>
<dbReference type="GO" id="GO:0016052">
    <property type="term" value="P:carbohydrate catabolic process"/>
    <property type="evidence" value="ECO:0007669"/>
    <property type="project" value="InterPro"/>
</dbReference>
<dbReference type="PANTHER" id="PTHR12145:SF38">
    <property type="entry name" value="MANNAN ENDO-1,6-ALPHA-MANNOSIDASE"/>
    <property type="match status" value="1"/>
</dbReference>
<comment type="catalytic activity">
    <reaction evidence="1">
        <text>Random hydrolysis of (1-&gt;6)-alpha-D-mannosidic linkages in unbranched (1-&gt;6)-mannans.</text>
        <dbReference type="EC" id="3.2.1.101"/>
    </reaction>
</comment>
<reference evidence="9" key="1">
    <citation type="journal article" date="2023" name="Mol. Plant Microbe Interact.">
        <title>Elucidating the Obligate Nature and Biological Capacity of an Invasive Fungal Corn Pathogen.</title>
        <authorList>
            <person name="MacCready J.S."/>
            <person name="Roggenkamp E.M."/>
            <person name="Gdanetz K."/>
            <person name="Chilvers M.I."/>
        </authorList>
    </citation>
    <scope>NUCLEOTIDE SEQUENCE</scope>
    <source>
        <strain evidence="9">PM02</strain>
    </source>
</reference>
<evidence type="ECO:0000313" key="9">
    <source>
        <dbReference type="EMBL" id="KAK2066832.1"/>
    </source>
</evidence>
<evidence type="ECO:0000256" key="4">
    <source>
        <dbReference type="ARBA" id="ARBA00022729"/>
    </source>
</evidence>
<protein>
    <recommendedName>
        <fullName evidence="3">mannan endo-1,6-alpha-mannosidase</fullName>
        <ecNumber evidence="3">3.2.1.101</ecNumber>
    </recommendedName>
</protein>
<evidence type="ECO:0000256" key="2">
    <source>
        <dbReference type="ARBA" id="ARBA00009699"/>
    </source>
</evidence>